<dbReference type="OrthoDB" id="5842130at2759"/>
<accession>A0A183GUV1</accession>
<organism evidence="2 3">
    <name type="scientific">Heligmosomoides polygyrus</name>
    <name type="common">Parasitic roundworm</name>
    <dbReference type="NCBI Taxonomy" id="6339"/>
    <lineage>
        <taxon>Eukaryota</taxon>
        <taxon>Metazoa</taxon>
        <taxon>Ecdysozoa</taxon>
        <taxon>Nematoda</taxon>
        <taxon>Chromadorea</taxon>
        <taxon>Rhabditida</taxon>
        <taxon>Rhabditina</taxon>
        <taxon>Rhabditomorpha</taxon>
        <taxon>Strongyloidea</taxon>
        <taxon>Heligmosomidae</taxon>
        <taxon>Heligmosomoides</taxon>
    </lineage>
</organism>
<protein>
    <submittedName>
        <fullName evidence="3">DUF4142 domain-containing protein</fullName>
    </submittedName>
</protein>
<reference evidence="1 2" key="1">
    <citation type="submission" date="2018-11" db="EMBL/GenBank/DDBJ databases">
        <authorList>
            <consortium name="Pathogen Informatics"/>
        </authorList>
    </citation>
    <scope>NUCLEOTIDE SEQUENCE [LARGE SCALE GENOMIC DNA]</scope>
</reference>
<dbReference type="EMBL" id="UZAH01040044">
    <property type="protein sequence ID" value="VDP57731.1"/>
    <property type="molecule type" value="Genomic_DNA"/>
</dbReference>
<evidence type="ECO:0000313" key="2">
    <source>
        <dbReference type="Proteomes" id="UP000050761"/>
    </source>
</evidence>
<gene>
    <name evidence="1" type="ORF">HPBE_LOCUS26470</name>
</gene>
<dbReference type="WBParaSite" id="HPBE_0002647101-mRNA-1">
    <property type="protein sequence ID" value="HPBE_0002647101-mRNA-1"/>
    <property type="gene ID" value="HPBE_0002647101"/>
</dbReference>
<evidence type="ECO:0000313" key="1">
    <source>
        <dbReference type="EMBL" id="VDP57731.1"/>
    </source>
</evidence>
<reference evidence="3" key="2">
    <citation type="submission" date="2019-09" db="UniProtKB">
        <authorList>
            <consortium name="WormBaseParasite"/>
        </authorList>
    </citation>
    <scope>IDENTIFICATION</scope>
</reference>
<accession>A0A3P8EM10</accession>
<keyword evidence="2" id="KW-1185">Reference proteome</keyword>
<evidence type="ECO:0000313" key="3">
    <source>
        <dbReference type="WBParaSite" id="HPBE_0002647101-mRNA-1"/>
    </source>
</evidence>
<name>A0A183GUV1_HELPZ</name>
<dbReference type="AlphaFoldDB" id="A0A183GUV1"/>
<dbReference type="Proteomes" id="UP000050761">
    <property type="component" value="Unassembled WGS sequence"/>
</dbReference>
<proteinExistence type="predicted"/>
<sequence length="160" mass="17328">MATKLLRWTAGVTRMGLVAKHPDGANAAALPALYQVIDLSSTVLNLVKTKFPFLTTVVNKQEQGIANLRNTPISESQIASLEPQLRQLVVKLQYVVSHPSLLDELSSSDDIKVIGELAALRKILPANVNNFNAELSRIGIYSMVSQAVTHIDSIVSILGL</sequence>